<keyword evidence="7" id="KW-0238">DNA-binding</keyword>
<feature type="compositionally biased region" description="Polar residues" evidence="11">
    <location>
        <begin position="579"/>
        <end position="589"/>
    </location>
</feature>
<dbReference type="InterPro" id="IPR025525">
    <property type="entry name" value="hAT-like_transposase_RNase-H"/>
</dbReference>
<evidence type="ECO:0000256" key="5">
    <source>
        <dbReference type="ARBA" id="ARBA00022833"/>
    </source>
</evidence>
<feature type="domain" description="BED-type" evidence="13">
    <location>
        <begin position="61"/>
        <end position="121"/>
    </location>
</feature>
<dbReference type="SUPFAM" id="SSF53098">
    <property type="entry name" value="Ribonuclease H-like"/>
    <property type="match status" value="1"/>
</dbReference>
<evidence type="ECO:0000256" key="1">
    <source>
        <dbReference type="ARBA" id="ARBA00004123"/>
    </source>
</evidence>
<evidence type="ECO:0000259" key="13">
    <source>
        <dbReference type="PROSITE" id="PS50808"/>
    </source>
</evidence>
<protein>
    <recommendedName>
        <fullName evidence="13">BED-type domain-containing protein</fullName>
    </recommendedName>
</protein>
<dbReference type="InterPro" id="IPR012337">
    <property type="entry name" value="RNaseH-like_sf"/>
</dbReference>
<dbReference type="GO" id="GO:0003677">
    <property type="term" value="F:DNA binding"/>
    <property type="evidence" value="ECO:0007669"/>
    <property type="project" value="UniProtKB-KW"/>
</dbReference>
<proteinExistence type="predicted"/>
<dbReference type="GO" id="GO:0009791">
    <property type="term" value="P:post-embryonic development"/>
    <property type="evidence" value="ECO:0007669"/>
    <property type="project" value="UniProtKB-ARBA"/>
</dbReference>
<feature type="region of interest" description="Disordered" evidence="11">
    <location>
        <begin position="562"/>
        <end position="591"/>
    </location>
</feature>
<keyword evidence="5" id="KW-0862">Zinc</keyword>
<dbReference type="AlphaFoldDB" id="A0A3P6C867"/>
<dbReference type="Pfam" id="PF05699">
    <property type="entry name" value="Dimer_Tnp_hAT"/>
    <property type="match status" value="1"/>
</dbReference>
<dbReference type="InterPro" id="IPR036236">
    <property type="entry name" value="Znf_C2H2_sf"/>
</dbReference>
<keyword evidence="12" id="KW-0472">Membrane</keyword>
<keyword evidence="9" id="KW-0539">Nucleus</keyword>
<comment type="subcellular location">
    <subcellularLocation>
        <location evidence="1">Nucleus</location>
    </subcellularLocation>
</comment>
<keyword evidence="12" id="KW-1133">Transmembrane helix</keyword>
<dbReference type="InterPro" id="IPR008906">
    <property type="entry name" value="HATC_C_dom"/>
</dbReference>
<feature type="region of interest" description="Disordered" evidence="11">
    <location>
        <begin position="28"/>
        <end position="60"/>
    </location>
</feature>
<evidence type="ECO:0000256" key="2">
    <source>
        <dbReference type="ARBA" id="ARBA00011738"/>
    </source>
</evidence>
<keyword evidence="4 10" id="KW-0863">Zinc-finger</keyword>
<keyword evidence="3" id="KW-0479">Metal-binding</keyword>
<dbReference type="PANTHER" id="PTHR46481:SF10">
    <property type="entry name" value="ZINC FINGER BED DOMAIN-CONTAINING PROTEIN 39"/>
    <property type="match status" value="1"/>
</dbReference>
<dbReference type="SUPFAM" id="SSF57667">
    <property type="entry name" value="beta-beta-alpha zinc fingers"/>
    <property type="match status" value="1"/>
</dbReference>
<dbReference type="GO" id="GO:0005634">
    <property type="term" value="C:nucleus"/>
    <property type="evidence" value="ECO:0007669"/>
    <property type="project" value="UniProtKB-SubCell"/>
</dbReference>
<evidence type="ECO:0000256" key="7">
    <source>
        <dbReference type="ARBA" id="ARBA00023125"/>
    </source>
</evidence>
<dbReference type="PROSITE" id="PS50808">
    <property type="entry name" value="ZF_BED"/>
    <property type="match status" value="1"/>
</dbReference>
<dbReference type="GO" id="GO:0046983">
    <property type="term" value="F:protein dimerization activity"/>
    <property type="evidence" value="ECO:0007669"/>
    <property type="project" value="InterPro"/>
</dbReference>
<dbReference type="InterPro" id="IPR052035">
    <property type="entry name" value="ZnF_BED_domain_contain"/>
</dbReference>
<feature type="transmembrane region" description="Helical" evidence="12">
    <location>
        <begin position="718"/>
        <end position="737"/>
    </location>
</feature>
<evidence type="ECO:0000256" key="12">
    <source>
        <dbReference type="SAM" id="Phobius"/>
    </source>
</evidence>
<evidence type="ECO:0000256" key="6">
    <source>
        <dbReference type="ARBA" id="ARBA00023015"/>
    </source>
</evidence>
<feature type="compositionally biased region" description="Basic and acidic residues" evidence="11">
    <location>
        <begin position="562"/>
        <end position="578"/>
    </location>
</feature>
<dbReference type="EMBL" id="LR031576">
    <property type="protein sequence ID" value="VDD10400.1"/>
    <property type="molecule type" value="Genomic_DNA"/>
</dbReference>
<accession>A0A3P6C867</accession>
<organism evidence="14">
    <name type="scientific">Brassica campestris</name>
    <name type="common">Field mustard</name>
    <dbReference type="NCBI Taxonomy" id="3711"/>
    <lineage>
        <taxon>Eukaryota</taxon>
        <taxon>Viridiplantae</taxon>
        <taxon>Streptophyta</taxon>
        <taxon>Embryophyta</taxon>
        <taxon>Tracheophyta</taxon>
        <taxon>Spermatophyta</taxon>
        <taxon>Magnoliopsida</taxon>
        <taxon>eudicotyledons</taxon>
        <taxon>Gunneridae</taxon>
        <taxon>Pentapetalae</taxon>
        <taxon>rosids</taxon>
        <taxon>malvids</taxon>
        <taxon>Brassicales</taxon>
        <taxon>Brassicaceae</taxon>
        <taxon>Brassiceae</taxon>
        <taxon>Brassica</taxon>
    </lineage>
</organism>
<evidence type="ECO:0000256" key="4">
    <source>
        <dbReference type="ARBA" id="ARBA00022771"/>
    </source>
</evidence>
<keyword evidence="6" id="KW-0805">Transcription regulation</keyword>
<dbReference type="GO" id="GO:0008270">
    <property type="term" value="F:zinc ion binding"/>
    <property type="evidence" value="ECO:0007669"/>
    <property type="project" value="UniProtKB-KW"/>
</dbReference>
<dbReference type="PANTHER" id="PTHR46481">
    <property type="entry name" value="ZINC FINGER BED DOMAIN-CONTAINING PROTEIN 4"/>
    <property type="match status" value="1"/>
</dbReference>
<feature type="compositionally biased region" description="Low complexity" evidence="11">
    <location>
        <begin position="30"/>
        <end position="40"/>
    </location>
</feature>
<sequence>MDNNTSSLMLIDDNNGSFEIDDKSHLDLVTPTTTRPTDAAADTDDGGGGSLLSQPGIRRRRKKSMVWEHFTIEPTSPGSSKACCKHCRKSFAYITGQKLAGTSHLKRHIQLGICPMSRGGGDQLTQISPDSKDVVVACAPPKKRQRAAASSSVPLDQDRCYGEMAKMIIMHEYPLHMVEHSGFAAFVRALRPQLGMASFHAIHADCVAMYLSEKQKLSAFIGEVPGQVNLTVDLWSSDQSVGYAFMTGHFIDKDWNLTRRLLNVALVPSPDSDFALNQPVAACLADWNLERRLCSLTVGGYLVNKNAVENLRCCLSAKNQHVLNGQLLLGSCYARLLSSMACDALGVEDLQTGIRKVRDSVKHVKSRDSCSERFDELKAQLQTRSEKDLRIDNQTKWDTTYSMLLAAYEHKEVFSCLGNCDLEYKISMSPEEWRKIEVLCSCLKILFDAASVLTGPTRRLTANDLYHEMTKLQLELSHAAMSEETDVRNLATPLREKFDEYWRGCFLLLAVAVVMDPRFKMKLIEFSFSKAYGEDAEKWIRSVDDAVHELYHDYAEQRDSNLLNEKPRDHALDGHESQEAAQTDQTQLVGSREQMKSELDQYLEESLIPRSPDFEVLGWWSLNRTKYPTLSKMAADVLSLPFCTVSPGSVFDTDVKKMDNYRSSLGHVTLEALFCAKDWLMHASTSENNMKREPVLHLVFNMSALCSLGVVLELLITFSTTIVLVVFSGVLVMGYTFC</sequence>
<evidence type="ECO:0000256" key="3">
    <source>
        <dbReference type="ARBA" id="ARBA00022723"/>
    </source>
</evidence>
<dbReference type="Pfam" id="PF14372">
    <property type="entry name" value="hAT-like_RNase-H"/>
    <property type="match status" value="1"/>
</dbReference>
<gene>
    <name evidence="14" type="ORF">BRAA04T15940Z</name>
</gene>
<keyword evidence="8" id="KW-0804">Transcription</keyword>
<evidence type="ECO:0000256" key="10">
    <source>
        <dbReference type="PROSITE-ProRule" id="PRU00027"/>
    </source>
</evidence>
<evidence type="ECO:0000256" key="9">
    <source>
        <dbReference type="ARBA" id="ARBA00023242"/>
    </source>
</evidence>
<keyword evidence="12" id="KW-0812">Transmembrane</keyword>
<evidence type="ECO:0000313" key="14">
    <source>
        <dbReference type="EMBL" id="VDD10400.1"/>
    </source>
</evidence>
<name>A0A3P6C867_BRACM</name>
<evidence type="ECO:0000256" key="11">
    <source>
        <dbReference type="SAM" id="MobiDB-lite"/>
    </source>
</evidence>
<evidence type="ECO:0000256" key="8">
    <source>
        <dbReference type="ARBA" id="ARBA00023163"/>
    </source>
</evidence>
<dbReference type="InterPro" id="IPR003656">
    <property type="entry name" value="Znf_BED"/>
</dbReference>
<dbReference type="SMART" id="SM00614">
    <property type="entry name" value="ZnF_BED"/>
    <property type="match status" value="1"/>
</dbReference>
<reference evidence="14" key="1">
    <citation type="submission" date="2018-11" db="EMBL/GenBank/DDBJ databases">
        <authorList>
            <consortium name="Genoscope - CEA"/>
            <person name="William W."/>
        </authorList>
    </citation>
    <scope>NUCLEOTIDE SEQUENCE</scope>
</reference>
<dbReference type="Pfam" id="PF02892">
    <property type="entry name" value="zf-BED"/>
    <property type="match status" value="1"/>
</dbReference>
<comment type="subunit">
    <text evidence="2">Homodimer.</text>
</comment>